<dbReference type="InterPro" id="IPR036388">
    <property type="entry name" value="WH-like_DNA-bd_sf"/>
</dbReference>
<dbReference type="AlphaFoldDB" id="A0A560HK07"/>
<accession>A0A560HK07</accession>
<dbReference type="EMBL" id="VITT01000043">
    <property type="protein sequence ID" value="TWB46838.1"/>
    <property type="molecule type" value="Genomic_DNA"/>
</dbReference>
<dbReference type="PANTHER" id="PTHR30136:SF23">
    <property type="entry name" value="DNA-BINDING TRANSCRIPTIONAL ACTIVATOR MHPR"/>
    <property type="match status" value="1"/>
</dbReference>
<dbReference type="GO" id="GO:0003700">
    <property type="term" value="F:DNA-binding transcription factor activity"/>
    <property type="evidence" value="ECO:0007669"/>
    <property type="project" value="TreeGrafter"/>
</dbReference>
<gene>
    <name evidence="6" type="ORF">FBZ92_14333</name>
</gene>
<dbReference type="PROSITE" id="PS51078">
    <property type="entry name" value="ICLR_ED"/>
    <property type="match status" value="1"/>
</dbReference>
<dbReference type="InterPro" id="IPR005471">
    <property type="entry name" value="Tscrpt_reg_IclR_N"/>
</dbReference>
<evidence type="ECO:0000313" key="6">
    <source>
        <dbReference type="EMBL" id="TWB46838.1"/>
    </source>
</evidence>
<keyword evidence="1" id="KW-0805">Transcription regulation</keyword>
<dbReference type="Gene3D" id="1.10.10.10">
    <property type="entry name" value="Winged helix-like DNA-binding domain superfamily/Winged helix DNA-binding domain"/>
    <property type="match status" value="1"/>
</dbReference>
<evidence type="ECO:0000313" key="7">
    <source>
        <dbReference type="Proteomes" id="UP000318050"/>
    </source>
</evidence>
<dbReference type="SMART" id="SM00346">
    <property type="entry name" value="HTH_ICLR"/>
    <property type="match status" value="1"/>
</dbReference>
<feature type="domain" description="IclR-ED" evidence="5">
    <location>
        <begin position="66"/>
        <end position="251"/>
    </location>
</feature>
<comment type="caution">
    <text evidence="6">The sequence shown here is derived from an EMBL/GenBank/DDBJ whole genome shotgun (WGS) entry which is preliminary data.</text>
</comment>
<dbReference type="InterPro" id="IPR036390">
    <property type="entry name" value="WH_DNA-bd_sf"/>
</dbReference>
<proteinExistence type="predicted"/>
<dbReference type="InterPro" id="IPR050707">
    <property type="entry name" value="HTH_MetabolicPath_Reg"/>
</dbReference>
<evidence type="ECO:0000259" key="4">
    <source>
        <dbReference type="PROSITE" id="PS51077"/>
    </source>
</evidence>
<evidence type="ECO:0000256" key="3">
    <source>
        <dbReference type="ARBA" id="ARBA00023163"/>
    </source>
</evidence>
<dbReference type="GO" id="GO:0003677">
    <property type="term" value="F:DNA binding"/>
    <property type="evidence" value="ECO:0007669"/>
    <property type="project" value="UniProtKB-KW"/>
</dbReference>
<dbReference type="InterPro" id="IPR029016">
    <property type="entry name" value="GAF-like_dom_sf"/>
</dbReference>
<sequence>MDNVRTISRGIDLLEFLNRSGKATGAHIASQLGLSRPSTYRILETLAACGVIRYSAQDNKYALDWPAQTLASGLTERSRVLCVATPYLYELQKEVLWPTDLAIHENGGMVIKESTHPISPYSIESGIVGSRHPILCGSLGRAYISFCPKREREEILKNFFSRCTGGYECFSSMAQIEWMIAKARADGFGSRQQDVNAETSSIAVPIRFLGRVLACMDVSWIASAMTFDEAVKKFYPPLDAARCAVERQLAAETRVN</sequence>
<reference evidence="6 7" key="1">
    <citation type="submission" date="2019-06" db="EMBL/GenBank/DDBJ databases">
        <title>Genomic Encyclopedia of Type Strains, Phase IV (KMG-V): Genome sequencing to study the core and pangenomes of soil and plant-associated prokaryotes.</title>
        <authorList>
            <person name="Whitman W."/>
        </authorList>
    </citation>
    <scope>NUCLEOTIDE SEQUENCE [LARGE SCALE GENOMIC DNA]</scope>
    <source>
        <strain evidence="6 7">BR 11140</strain>
    </source>
</reference>
<dbReference type="PROSITE" id="PS51077">
    <property type="entry name" value="HTH_ICLR"/>
    <property type="match status" value="1"/>
</dbReference>
<dbReference type="Gene3D" id="3.30.450.40">
    <property type="match status" value="1"/>
</dbReference>
<keyword evidence="2" id="KW-0238">DNA-binding</keyword>
<dbReference type="InterPro" id="IPR014757">
    <property type="entry name" value="Tscrpt_reg_IclR_C"/>
</dbReference>
<dbReference type="GO" id="GO:0045892">
    <property type="term" value="P:negative regulation of DNA-templated transcription"/>
    <property type="evidence" value="ECO:0007669"/>
    <property type="project" value="TreeGrafter"/>
</dbReference>
<evidence type="ECO:0000256" key="2">
    <source>
        <dbReference type="ARBA" id="ARBA00023125"/>
    </source>
</evidence>
<organism evidence="6 7">
    <name type="scientific">Nitrospirillum amazonense</name>
    <dbReference type="NCBI Taxonomy" id="28077"/>
    <lineage>
        <taxon>Bacteria</taxon>
        <taxon>Pseudomonadati</taxon>
        <taxon>Pseudomonadota</taxon>
        <taxon>Alphaproteobacteria</taxon>
        <taxon>Rhodospirillales</taxon>
        <taxon>Azospirillaceae</taxon>
        <taxon>Nitrospirillum</taxon>
    </lineage>
</organism>
<dbReference type="Proteomes" id="UP000318050">
    <property type="component" value="Unassembled WGS sequence"/>
</dbReference>
<evidence type="ECO:0000259" key="5">
    <source>
        <dbReference type="PROSITE" id="PS51078"/>
    </source>
</evidence>
<dbReference type="Pfam" id="PF01614">
    <property type="entry name" value="IclR_C"/>
    <property type="match status" value="1"/>
</dbReference>
<dbReference type="SUPFAM" id="SSF55781">
    <property type="entry name" value="GAF domain-like"/>
    <property type="match status" value="1"/>
</dbReference>
<evidence type="ECO:0000256" key="1">
    <source>
        <dbReference type="ARBA" id="ARBA00023015"/>
    </source>
</evidence>
<dbReference type="OrthoDB" id="9807558at2"/>
<dbReference type="SUPFAM" id="SSF46785">
    <property type="entry name" value="Winged helix' DNA-binding domain"/>
    <property type="match status" value="1"/>
</dbReference>
<protein>
    <submittedName>
        <fullName evidence="6">IclR family transcriptional regulator</fullName>
    </submittedName>
</protein>
<feature type="domain" description="HTH iclR-type" evidence="4">
    <location>
        <begin position="4"/>
        <end position="65"/>
    </location>
</feature>
<name>A0A560HK07_9PROT</name>
<keyword evidence="3" id="KW-0804">Transcription</keyword>
<dbReference type="Pfam" id="PF09339">
    <property type="entry name" value="HTH_IclR"/>
    <property type="match status" value="1"/>
</dbReference>
<dbReference type="PANTHER" id="PTHR30136">
    <property type="entry name" value="HELIX-TURN-HELIX TRANSCRIPTIONAL REGULATOR, ICLR FAMILY"/>
    <property type="match status" value="1"/>
</dbReference>